<dbReference type="SUPFAM" id="SSF55666">
    <property type="entry name" value="Ribonuclease PH domain 2-like"/>
    <property type="match status" value="1"/>
</dbReference>
<protein>
    <recommendedName>
        <fullName evidence="6">Ribosomal RNA-processing protein 42</fullName>
    </recommendedName>
</protein>
<proteinExistence type="inferred from homology"/>
<evidence type="ECO:0000256" key="6">
    <source>
        <dbReference type="ARBA" id="ARBA00042523"/>
    </source>
</evidence>
<feature type="domain" description="Exoribonuclease phosphorolytic" evidence="8">
    <location>
        <begin position="200"/>
        <end position="265"/>
    </location>
</feature>
<evidence type="ECO:0000256" key="5">
    <source>
        <dbReference type="ARBA" id="ARBA00022835"/>
    </source>
</evidence>
<dbReference type="InterPro" id="IPR020568">
    <property type="entry name" value="Ribosomal_Su5_D2-typ_SF"/>
</dbReference>
<name>A0ABP1GAH0_9CHLO</name>
<evidence type="ECO:0000313" key="10">
    <source>
        <dbReference type="Proteomes" id="UP001497392"/>
    </source>
</evidence>
<reference evidence="9 10" key="1">
    <citation type="submission" date="2024-06" db="EMBL/GenBank/DDBJ databases">
        <authorList>
            <person name="Kraege A."/>
            <person name="Thomma B."/>
        </authorList>
    </citation>
    <scope>NUCLEOTIDE SEQUENCE [LARGE SCALE GENOMIC DNA]</scope>
</reference>
<comment type="caution">
    <text evidence="9">The sequence shown here is derived from an EMBL/GenBank/DDBJ whole genome shotgun (WGS) entry which is preliminary data.</text>
</comment>
<dbReference type="InterPro" id="IPR036345">
    <property type="entry name" value="ExoRNase_PH_dom2_sf"/>
</dbReference>
<dbReference type="PANTHER" id="PTHR11097:SF8">
    <property type="entry name" value="EXOSOME COMPLEX COMPONENT RRP42"/>
    <property type="match status" value="1"/>
</dbReference>
<sequence>MIGSDEKDFIRGGFKADIRSDGRACNDSRPLSLSLGDLQPCSGSARCTLGSTDVIVGVKAELGAPLPDSPDCGGLHITVECSPCAGPTSQGRAGEALSFELAKCLERALNAHPSGRGSALDLRALSIVSGRTCWVLCIDALVLACDGSLLDALSIAVRAALQNTRIPLVEVGATEDPDEEPELELDDDPANAKQVDVSRVPIIVTVCQMDDAFVVDPTAREEEAAEQACHIAVMPTGNVCGMFRGSGAAVTPFALQEMMSLAQKRGPLLLQAVGKSIASAAMSMET</sequence>
<dbReference type="Pfam" id="PF03725">
    <property type="entry name" value="RNase_PH_C"/>
    <property type="match status" value="1"/>
</dbReference>
<dbReference type="InterPro" id="IPR015847">
    <property type="entry name" value="ExoRNase_PH_dom2"/>
</dbReference>
<feature type="domain" description="Exoribonuclease phosphorolytic" evidence="7">
    <location>
        <begin position="28"/>
        <end position="167"/>
    </location>
</feature>
<comment type="similarity">
    <text evidence="3">Belongs to the RNase PH family.</text>
</comment>
<dbReference type="Proteomes" id="UP001497392">
    <property type="component" value="Unassembled WGS sequence"/>
</dbReference>
<evidence type="ECO:0000259" key="7">
    <source>
        <dbReference type="Pfam" id="PF01138"/>
    </source>
</evidence>
<dbReference type="InterPro" id="IPR027408">
    <property type="entry name" value="PNPase/RNase_PH_dom_sf"/>
</dbReference>
<dbReference type="PANTHER" id="PTHR11097">
    <property type="entry name" value="EXOSOME COMPLEX EXONUCLEASE RIBOSOMAL RNA PROCESSING PROTEIN"/>
    <property type="match status" value="1"/>
</dbReference>
<dbReference type="InterPro" id="IPR050590">
    <property type="entry name" value="Exosome_comp_Rrp42_subfam"/>
</dbReference>
<evidence type="ECO:0000259" key="8">
    <source>
        <dbReference type="Pfam" id="PF03725"/>
    </source>
</evidence>
<comment type="subcellular location">
    <subcellularLocation>
        <location evidence="1">Cytoplasm</location>
    </subcellularLocation>
    <subcellularLocation>
        <location evidence="2">Nucleus</location>
        <location evidence="2">Nucleolus</location>
    </subcellularLocation>
</comment>
<dbReference type="CDD" id="cd11367">
    <property type="entry name" value="RNase_PH_RRP42"/>
    <property type="match status" value="1"/>
</dbReference>
<dbReference type="Gene3D" id="3.30.230.70">
    <property type="entry name" value="GHMP Kinase, N-terminal domain"/>
    <property type="match status" value="1"/>
</dbReference>
<keyword evidence="10" id="KW-1185">Reference proteome</keyword>
<keyword evidence="5" id="KW-0271">Exosome</keyword>
<evidence type="ECO:0000313" key="9">
    <source>
        <dbReference type="EMBL" id="CAL5227658.1"/>
    </source>
</evidence>
<evidence type="ECO:0000256" key="1">
    <source>
        <dbReference type="ARBA" id="ARBA00004496"/>
    </source>
</evidence>
<organism evidence="9 10">
    <name type="scientific">Coccomyxa viridis</name>
    <dbReference type="NCBI Taxonomy" id="1274662"/>
    <lineage>
        <taxon>Eukaryota</taxon>
        <taxon>Viridiplantae</taxon>
        <taxon>Chlorophyta</taxon>
        <taxon>core chlorophytes</taxon>
        <taxon>Trebouxiophyceae</taxon>
        <taxon>Trebouxiophyceae incertae sedis</taxon>
        <taxon>Coccomyxaceae</taxon>
        <taxon>Coccomyxa</taxon>
    </lineage>
</organism>
<gene>
    <name evidence="9" type="primary">g10664</name>
    <name evidence="9" type="ORF">VP750_LOCUS9564</name>
</gene>
<accession>A0ABP1GAH0</accession>
<evidence type="ECO:0000256" key="3">
    <source>
        <dbReference type="ARBA" id="ARBA00006678"/>
    </source>
</evidence>
<evidence type="ECO:0000256" key="4">
    <source>
        <dbReference type="ARBA" id="ARBA00022490"/>
    </source>
</evidence>
<dbReference type="EMBL" id="CAXHTA020000017">
    <property type="protein sequence ID" value="CAL5227658.1"/>
    <property type="molecule type" value="Genomic_DNA"/>
</dbReference>
<keyword evidence="4" id="KW-0963">Cytoplasm</keyword>
<dbReference type="SUPFAM" id="SSF54211">
    <property type="entry name" value="Ribosomal protein S5 domain 2-like"/>
    <property type="match status" value="1"/>
</dbReference>
<dbReference type="InterPro" id="IPR001247">
    <property type="entry name" value="ExoRNase_PH_dom1"/>
</dbReference>
<dbReference type="Pfam" id="PF01138">
    <property type="entry name" value="RNase_PH"/>
    <property type="match status" value="1"/>
</dbReference>
<evidence type="ECO:0000256" key="2">
    <source>
        <dbReference type="ARBA" id="ARBA00004604"/>
    </source>
</evidence>